<dbReference type="Pfam" id="PF00881">
    <property type="entry name" value="Nitroreductase"/>
    <property type="match status" value="2"/>
</dbReference>
<dbReference type="GO" id="GO:0016491">
    <property type="term" value="F:oxidoreductase activity"/>
    <property type="evidence" value="ECO:0007669"/>
    <property type="project" value="UniProtKB-KW"/>
</dbReference>
<feature type="domain" description="Nitroreductase" evidence="3">
    <location>
        <begin position="102"/>
        <end position="153"/>
    </location>
</feature>
<evidence type="ECO:0000256" key="2">
    <source>
        <dbReference type="ARBA" id="ARBA00023002"/>
    </source>
</evidence>
<sequence>MLKDLIKKNRSTRGYDRSRKVTEDELKEMVDCARLSASSINKQPLRFYISNDENEVEIINSHVKMGGLLPELHLPLKGTEPVAYILICQDTKISFSKEGFTKDVGICAQSITLAAAEMGLNACMIGNFIQKRLRDAIGLDERYEIKLVIAIGKGIEKFEIDEVSENQSTNYYRDENGVHHVPKVRLDDVVISRNKQNH</sequence>
<dbReference type="SUPFAM" id="SSF55469">
    <property type="entry name" value="FMN-dependent nitroreductase-like"/>
    <property type="match status" value="1"/>
</dbReference>
<gene>
    <name evidence="4" type="ORF">FYJ66_04105</name>
</gene>
<protein>
    <submittedName>
        <fullName evidence="4">Nitroreductase</fullName>
    </submittedName>
</protein>
<evidence type="ECO:0000256" key="1">
    <source>
        <dbReference type="ARBA" id="ARBA00007118"/>
    </source>
</evidence>
<dbReference type="InterPro" id="IPR029479">
    <property type="entry name" value="Nitroreductase"/>
</dbReference>
<dbReference type="InterPro" id="IPR000415">
    <property type="entry name" value="Nitroreductase-like"/>
</dbReference>
<reference evidence="4" key="1">
    <citation type="submission" date="2019-09" db="EMBL/GenBank/DDBJ databases">
        <title>In-depth cultivation of the pig gut microbiome towards novel bacterial diversity and tailored functional studies.</title>
        <authorList>
            <person name="Wylensek D."/>
            <person name="Hitch T.C.A."/>
            <person name="Clavel T."/>
        </authorList>
    </citation>
    <scope>NUCLEOTIDE SEQUENCE</scope>
    <source>
        <strain evidence="4">RF-744-FAT-WT-3</strain>
    </source>
</reference>
<dbReference type="RefSeq" id="WP_154572245.1">
    <property type="nucleotide sequence ID" value="NZ_JAQXPA010000086.1"/>
</dbReference>
<dbReference type="EMBL" id="VUNB01000003">
    <property type="protein sequence ID" value="MST68773.1"/>
    <property type="molecule type" value="Genomic_DNA"/>
</dbReference>
<accession>A0A6A8M7I5</accession>
<dbReference type="Gene3D" id="3.40.109.10">
    <property type="entry name" value="NADH Oxidase"/>
    <property type="match status" value="1"/>
</dbReference>
<keyword evidence="2" id="KW-0560">Oxidoreductase</keyword>
<evidence type="ECO:0000313" key="4">
    <source>
        <dbReference type="EMBL" id="MST68773.1"/>
    </source>
</evidence>
<dbReference type="PANTHER" id="PTHR43673:SF10">
    <property type="entry name" value="NADH DEHYDROGENASE_NAD(P)H NITROREDUCTASE XCC3605-RELATED"/>
    <property type="match status" value="1"/>
</dbReference>
<feature type="domain" description="Nitroreductase" evidence="3">
    <location>
        <begin position="6"/>
        <end position="63"/>
    </location>
</feature>
<dbReference type="InterPro" id="IPR023312">
    <property type="entry name" value="Put_nitroreductase_C_bac"/>
</dbReference>
<evidence type="ECO:0000259" key="3">
    <source>
        <dbReference type="Pfam" id="PF00881"/>
    </source>
</evidence>
<proteinExistence type="inferred from homology"/>
<dbReference type="Gene3D" id="2.20.180.10">
    <property type="entry name" value="putative fmn-dependent nitroreductase like domains"/>
    <property type="match status" value="1"/>
</dbReference>
<dbReference type="CDD" id="cd02062">
    <property type="entry name" value="Nitro_FMN_reductase"/>
    <property type="match status" value="1"/>
</dbReference>
<comment type="similarity">
    <text evidence="1">Belongs to the nitroreductase family.</text>
</comment>
<dbReference type="PANTHER" id="PTHR43673">
    <property type="entry name" value="NAD(P)H NITROREDUCTASE YDGI-RELATED"/>
    <property type="match status" value="1"/>
</dbReference>
<dbReference type="AlphaFoldDB" id="A0A6A8M7I5"/>
<name>A0A6A8M7I5_9FIRM</name>
<comment type="caution">
    <text evidence="4">The sequence shown here is derived from an EMBL/GenBank/DDBJ whole genome shotgun (WGS) entry which is preliminary data.</text>
</comment>
<organism evidence="4">
    <name type="scientific">Baileyella intestinalis</name>
    <dbReference type="NCBI Taxonomy" id="2606709"/>
    <lineage>
        <taxon>Bacteria</taxon>
        <taxon>Bacillati</taxon>
        <taxon>Bacillota</taxon>
        <taxon>Clostridia</taxon>
        <taxon>Peptostreptococcales</taxon>
        <taxon>Anaerovoracaceae</taxon>
        <taxon>Baileyella</taxon>
    </lineage>
</organism>